<proteinExistence type="predicted"/>
<keyword evidence="2" id="KW-1185">Reference proteome</keyword>
<evidence type="ECO:0000313" key="1">
    <source>
        <dbReference type="EMBL" id="KAJ3487849.1"/>
    </source>
</evidence>
<name>A0AAD5YL67_9APHY</name>
<comment type="caution">
    <text evidence="1">The sequence shown here is derived from an EMBL/GenBank/DDBJ whole genome shotgun (WGS) entry which is preliminary data.</text>
</comment>
<sequence length="358" mass="40902">MASLGSSGLPPFCRMPAVDLSDDDVFEEQLAAYTERFRQHPEMIAGVLKRVHEDPPGLARHFFSQVFENLLRGEGDQGEVPDLTLHIMCTTGMVDVLLDIALDARIYMWHKLKTSFYYPWLGRYVIAIYEMLNKCCSWLICEVDTGRYEDIMLHQLPKARKLWALLWINRQLLDDEPENSFTCPRTGETSGPDYFRDMVVLSIWHMVSIHTGTMMERKHPTWAVGADELLFYCWQYLPHGSPICYQVVTLLAARFLSISEEESKRIITKAIIHEQMALRILFAMCHGLEREHPSTVYVLDLLTCLRVSLTSSFMVSEVAAKNANIFRAVASALQYLLCATQNVKFGMSSVQEGFQAVT</sequence>
<dbReference type="AlphaFoldDB" id="A0AAD5YL67"/>
<reference evidence="1" key="1">
    <citation type="submission" date="2022-07" db="EMBL/GenBank/DDBJ databases">
        <title>Genome Sequence of Physisporinus lineatus.</title>
        <authorList>
            <person name="Buettner E."/>
        </authorList>
    </citation>
    <scope>NUCLEOTIDE SEQUENCE</scope>
    <source>
        <strain evidence="1">VT162</strain>
    </source>
</reference>
<accession>A0AAD5YL67</accession>
<evidence type="ECO:0000313" key="2">
    <source>
        <dbReference type="Proteomes" id="UP001212997"/>
    </source>
</evidence>
<dbReference type="EMBL" id="JANAWD010000081">
    <property type="protein sequence ID" value="KAJ3487849.1"/>
    <property type="molecule type" value="Genomic_DNA"/>
</dbReference>
<dbReference type="Proteomes" id="UP001212997">
    <property type="component" value="Unassembled WGS sequence"/>
</dbReference>
<protein>
    <submittedName>
        <fullName evidence="1">Uncharacterized protein</fullName>
    </submittedName>
</protein>
<gene>
    <name evidence="1" type="ORF">NLI96_g3262</name>
</gene>
<organism evidence="1 2">
    <name type="scientific">Meripilus lineatus</name>
    <dbReference type="NCBI Taxonomy" id="2056292"/>
    <lineage>
        <taxon>Eukaryota</taxon>
        <taxon>Fungi</taxon>
        <taxon>Dikarya</taxon>
        <taxon>Basidiomycota</taxon>
        <taxon>Agaricomycotina</taxon>
        <taxon>Agaricomycetes</taxon>
        <taxon>Polyporales</taxon>
        <taxon>Meripilaceae</taxon>
        <taxon>Meripilus</taxon>
    </lineage>
</organism>